<dbReference type="InterPro" id="IPR004789">
    <property type="entry name" value="Acetalactate_synth_ssu"/>
</dbReference>
<dbReference type="SUPFAM" id="SSF52540">
    <property type="entry name" value="P-loop containing nucleoside triphosphate hydrolases"/>
    <property type="match status" value="1"/>
</dbReference>
<dbReference type="GO" id="GO:1990610">
    <property type="term" value="F:acetolactate synthase regulator activity"/>
    <property type="evidence" value="ECO:0007669"/>
    <property type="project" value="InterPro"/>
</dbReference>
<dbReference type="AlphaFoldDB" id="A0AAV0TLP8"/>
<organism evidence="4 5">
    <name type="scientific">Peronospora farinosa</name>
    <dbReference type="NCBI Taxonomy" id="134698"/>
    <lineage>
        <taxon>Eukaryota</taxon>
        <taxon>Sar</taxon>
        <taxon>Stramenopiles</taxon>
        <taxon>Oomycota</taxon>
        <taxon>Peronosporomycetes</taxon>
        <taxon>Peronosporales</taxon>
        <taxon>Peronosporaceae</taxon>
        <taxon>Peronospora</taxon>
    </lineage>
</organism>
<dbReference type="GO" id="GO:0003984">
    <property type="term" value="F:acetolactate synthase activity"/>
    <property type="evidence" value="ECO:0007669"/>
    <property type="project" value="TreeGrafter"/>
</dbReference>
<dbReference type="Proteomes" id="UP001159659">
    <property type="component" value="Unassembled WGS sequence"/>
</dbReference>
<reference evidence="4" key="1">
    <citation type="submission" date="2022-12" db="EMBL/GenBank/DDBJ databases">
        <authorList>
            <person name="Webb A."/>
        </authorList>
    </citation>
    <scope>NUCLEOTIDE SEQUENCE</scope>
    <source>
        <strain evidence="4">Pf2</strain>
    </source>
</reference>
<dbReference type="InterPro" id="IPR045865">
    <property type="entry name" value="ACT-like_dom_sf"/>
</dbReference>
<feature type="domain" description="ACT" evidence="3">
    <location>
        <begin position="48"/>
        <end position="122"/>
    </location>
</feature>
<dbReference type="Gene3D" id="3.30.70.260">
    <property type="match status" value="1"/>
</dbReference>
<dbReference type="GO" id="GO:0005524">
    <property type="term" value="F:ATP binding"/>
    <property type="evidence" value="ECO:0007669"/>
    <property type="project" value="UniProtKB-KW"/>
</dbReference>
<comment type="caution">
    <text evidence="4">The sequence shown here is derived from an EMBL/GenBank/DDBJ whole genome shotgun (WGS) entry which is preliminary data.</text>
</comment>
<proteinExistence type="predicted"/>
<evidence type="ECO:0000313" key="4">
    <source>
        <dbReference type="EMBL" id="CAI5723980.1"/>
    </source>
</evidence>
<dbReference type="InterPro" id="IPR002912">
    <property type="entry name" value="ACT_dom"/>
</dbReference>
<dbReference type="GO" id="GO:0009097">
    <property type="term" value="P:isoleucine biosynthetic process"/>
    <property type="evidence" value="ECO:0007669"/>
    <property type="project" value="TreeGrafter"/>
</dbReference>
<keyword evidence="1" id="KW-0547">Nucleotide-binding</keyword>
<gene>
    <name evidence="4" type="ORF">PFR002_LOCUS4789</name>
</gene>
<sequence length="589" mass="66059">MLHVPRLTSSICVFSRIKSLHFLSSSSTSILSTHTFIKKEKNGLEERIISALVVNRPGTLAQLANVFKCADQSISGLCVRSTIVPELSRVTITSFLQDQELPALKKRLCALVAVTFFHITSVKFCVTSEQLLLRSQLLVQIRRNPRRQCHLLRTLNEFQAEIIVPHDEQDAENDDSVVIMDDEHLNHDGVPYSYSSAASVTQFLTLVDEPHQLMQFVDALKERGFQIIETQMCGPVFLDTSHSTLDPRDSYSFRRKVALEVENLLLVSTDNEATIAKMERHVSEGTASVLRQLKKDKDSGVVSSEANPLDAHVMMSSMSPTSTLQLHTNDRGCFTSNRLRLHARIAQQLYSCAPQDITAPKFVLLLGIPGSGKSTMLSHLDLMEQLTLQDFVNFDVDDVIALLPEFYHAMLNVGLGNDPESRSVTDLEHAGMSSKDHVKLLPRPQTRYQLCRDEARFILKKNLDGAIMSRKNIILHGSGKSFTSYALTIDQVKAAGFDVHVVCLDISIMEAYKRVDKRSSGFGRDVPRLVIETASSLITRNFRRLASRVPNAHLFDSIGIPPRLVWSKQRSEIVTEHPDDDVQRKFGIE</sequence>
<dbReference type="Gene3D" id="3.40.50.300">
    <property type="entry name" value="P-loop containing nucleotide triphosphate hydrolases"/>
    <property type="match status" value="1"/>
</dbReference>
<keyword evidence="2" id="KW-0067">ATP-binding</keyword>
<dbReference type="InterPro" id="IPR010488">
    <property type="entry name" value="Zeta_toxin_domain"/>
</dbReference>
<evidence type="ECO:0000259" key="3">
    <source>
        <dbReference type="PROSITE" id="PS51671"/>
    </source>
</evidence>
<dbReference type="PANTHER" id="PTHR30239">
    <property type="entry name" value="ACETOLACTATE SYNTHASE SMALL SUBUNIT"/>
    <property type="match status" value="1"/>
</dbReference>
<dbReference type="GO" id="GO:0016301">
    <property type="term" value="F:kinase activity"/>
    <property type="evidence" value="ECO:0007669"/>
    <property type="project" value="InterPro"/>
</dbReference>
<dbReference type="PROSITE" id="PS51671">
    <property type="entry name" value="ACT"/>
    <property type="match status" value="1"/>
</dbReference>
<evidence type="ECO:0000256" key="1">
    <source>
        <dbReference type="ARBA" id="ARBA00022741"/>
    </source>
</evidence>
<accession>A0AAV0TLP8</accession>
<evidence type="ECO:0000313" key="5">
    <source>
        <dbReference type="Proteomes" id="UP001159659"/>
    </source>
</evidence>
<protein>
    <recommendedName>
        <fullName evidence="3">ACT domain-containing protein</fullName>
    </recommendedName>
</protein>
<dbReference type="GO" id="GO:0005829">
    <property type="term" value="C:cytosol"/>
    <property type="evidence" value="ECO:0007669"/>
    <property type="project" value="TreeGrafter"/>
</dbReference>
<name>A0AAV0TLP8_9STRA</name>
<dbReference type="SUPFAM" id="SSF55021">
    <property type="entry name" value="ACT-like"/>
    <property type="match status" value="1"/>
</dbReference>
<dbReference type="PANTHER" id="PTHR30239:SF0">
    <property type="entry name" value="ACETOLACTATE SYNTHASE SMALL SUBUNIT 1, CHLOROPLASTIC"/>
    <property type="match status" value="1"/>
</dbReference>
<dbReference type="EMBL" id="CANTFK010000713">
    <property type="protein sequence ID" value="CAI5723980.1"/>
    <property type="molecule type" value="Genomic_DNA"/>
</dbReference>
<dbReference type="GO" id="GO:0009099">
    <property type="term" value="P:L-valine biosynthetic process"/>
    <property type="evidence" value="ECO:0007669"/>
    <property type="project" value="TreeGrafter"/>
</dbReference>
<evidence type="ECO:0000256" key="2">
    <source>
        <dbReference type="ARBA" id="ARBA00022840"/>
    </source>
</evidence>
<dbReference type="InterPro" id="IPR027417">
    <property type="entry name" value="P-loop_NTPase"/>
</dbReference>
<dbReference type="Pfam" id="PF06414">
    <property type="entry name" value="Zeta_toxin"/>
    <property type="match status" value="1"/>
</dbReference>